<accession>A0A1E7WFW5</accession>
<dbReference type="InterPro" id="IPR028098">
    <property type="entry name" value="Glyco_trans_4-like_N"/>
</dbReference>
<dbReference type="InterPro" id="IPR050194">
    <property type="entry name" value="Glycosyltransferase_grp1"/>
</dbReference>
<reference evidence="5" key="1">
    <citation type="journal article" date="2016" name="Front. Microbiol.">
        <title>Molecular Keys to the Janthinobacterium and Duganella spp. Interaction with the Plant Pathogen Fusarium graminearum.</title>
        <authorList>
            <person name="Haack F.S."/>
            <person name="Poehlein A."/>
            <person name="Kroger C."/>
            <person name="Voigt C.A."/>
            <person name="Piepenbring M."/>
            <person name="Bode H.B."/>
            <person name="Daniel R."/>
            <person name="Schafer W."/>
            <person name="Streit W.R."/>
        </authorList>
    </citation>
    <scope>NUCLEOTIDE SEQUENCE [LARGE SCALE GENOMIC DNA]</scope>
    <source>
        <strain evidence="5">T54</strain>
    </source>
</reference>
<dbReference type="EMBL" id="LROM01000099">
    <property type="protein sequence ID" value="OEZ97250.1"/>
    <property type="molecule type" value="Genomic_DNA"/>
</dbReference>
<name>A0A1E7WFW5_9BURK</name>
<evidence type="ECO:0000259" key="3">
    <source>
        <dbReference type="Pfam" id="PF13579"/>
    </source>
</evidence>
<protein>
    <submittedName>
        <fullName evidence="4">D-inositol 3-phosphate glycosyltransferase</fullName>
        <ecNumber evidence="4">2.4.1.250</ecNumber>
    </submittedName>
</protein>
<gene>
    <name evidence="4" type="primary">mshA</name>
    <name evidence="4" type="ORF">DUPY_36230</name>
</gene>
<proteinExistence type="predicted"/>
<sequence length="445" mass="46482">MLKIALISCHASPLAVAASFDWDSPGLYVAQLATELGALGCQVDIFTRRDRIEQPQVQYWRPNVRVIHVPAGPMQPQLEQFGRFLVGFARRQRGGYDIAHACDLVSASAAQQLRRTLGVPYVVSLQGAPSPAPTQAGGAAVTLHQQLLADADRVLVPCRQQRDALQVQPGTGSARIDIVPCGFDPAMLWPVRLRARGLLGLPKGALLALHVGRLAAGHGVDTAIESIAQLAGRHGVSARLLVVGTAVPGDPGPLHELQHLLDLAQRLDVALMVAGPQPVAALRHWYSAADVCIASPHQHGGGTAVLGAMACATPVIGAAAVGTGEDSAGMVVDGESGYLVAPRDPVALANRLAALHANPVLARSLGVQGWRRAQRHYTWRSVARRLTAVYAQVLAGVAAELTVELAAELAVEVVNEAPASPGVSCPARTAAAATPPGAPARIRQS</sequence>
<dbReference type="PANTHER" id="PTHR45947">
    <property type="entry name" value="SULFOQUINOVOSYL TRANSFERASE SQD2"/>
    <property type="match status" value="1"/>
</dbReference>
<comment type="caution">
    <text evidence="4">The sequence shown here is derived from an EMBL/GenBank/DDBJ whole genome shotgun (WGS) entry which is preliminary data.</text>
</comment>
<dbReference type="SUPFAM" id="SSF53756">
    <property type="entry name" value="UDP-Glycosyltransferase/glycogen phosphorylase"/>
    <property type="match status" value="1"/>
</dbReference>
<dbReference type="Proteomes" id="UP000175989">
    <property type="component" value="Unassembled WGS sequence"/>
</dbReference>
<feature type="signal peptide" evidence="2">
    <location>
        <begin position="1"/>
        <end position="17"/>
    </location>
</feature>
<evidence type="ECO:0000256" key="1">
    <source>
        <dbReference type="SAM" id="MobiDB-lite"/>
    </source>
</evidence>
<evidence type="ECO:0000313" key="5">
    <source>
        <dbReference type="Proteomes" id="UP000175989"/>
    </source>
</evidence>
<feature type="chain" id="PRO_5009206963" evidence="2">
    <location>
        <begin position="18"/>
        <end position="445"/>
    </location>
</feature>
<evidence type="ECO:0000313" key="4">
    <source>
        <dbReference type="EMBL" id="OEZ97250.1"/>
    </source>
</evidence>
<evidence type="ECO:0000256" key="2">
    <source>
        <dbReference type="SAM" id="SignalP"/>
    </source>
</evidence>
<dbReference type="RefSeq" id="WP_070249797.1">
    <property type="nucleotide sequence ID" value="NZ_LROM01000099.1"/>
</dbReference>
<keyword evidence="2" id="KW-0732">Signal</keyword>
<feature type="compositionally biased region" description="Low complexity" evidence="1">
    <location>
        <begin position="426"/>
        <end position="445"/>
    </location>
</feature>
<feature type="region of interest" description="Disordered" evidence="1">
    <location>
        <begin position="423"/>
        <end position="445"/>
    </location>
</feature>
<feature type="domain" description="Glycosyltransferase subfamily 4-like N-terminal" evidence="3">
    <location>
        <begin position="26"/>
        <end position="182"/>
    </location>
</feature>
<keyword evidence="4" id="KW-0808">Transferase</keyword>
<dbReference type="GO" id="GO:0102710">
    <property type="term" value="F:D-inositol-3-phosphate glycosyltransferase activity"/>
    <property type="evidence" value="ECO:0007669"/>
    <property type="project" value="UniProtKB-EC"/>
</dbReference>
<dbReference type="Pfam" id="PF13692">
    <property type="entry name" value="Glyco_trans_1_4"/>
    <property type="match status" value="1"/>
</dbReference>
<dbReference type="EC" id="2.4.1.250" evidence="4"/>
<keyword evidence="4" id="KW-0328">Glycosyltransferase</keyword>
<keyword evidence="5" id="KW-1185">Reference proteome</keyword>
<dbReference type="Gene3D" id="3.40.50.2000">
    <property type="entry name" value="Glycogen Phosphorylase B"/>
    <property type="match status" value="2"/>
</dbReference>
<dbReference type="PANTHER" id="PTHR45947:SF3">
    <property type="entry name" value="SULFOQUINOVOSYL TRANSFERASE SQD2"/>
    <property type="match status" value="1"/>
</dbReference>
<dbReference type="AlphaFoldDB" id="A0A1E7WFW5"/>
<organism evidence="4 5">
    <name type="scientific">Duganella phyllosphaerae</name>
    <dbReference type="NCBI Taxonomy" id="762836"/>
    <lineage>
        <taxon>Bacteria</taxon>
        <taxon>Pseudomonadati</taxon>
        <taxon>Pseudomonadota</taxon>
        <taxon>Betaproteobacteria</taxon>
        <taxon>Burkholderiales</taxon>
        <taxon>Oxalobacteraceae</taxon>
        <taxon>Telluria group</taxon>
        <taxon>Duganella</taxon>
    </lineage>
</organism>
<dbReference type="Pfam" id="PF13579">
    <property type="entry name" value="Glyco_trans_4_4"/>
    <property type="match status" value="1"/>
</dbReference>